<dbReference type="Gene3D" id="3.40.50.10620">
    <property type="entry name" value="PH0156-like domains"/>
    <property type="match status" value="1"/>
</dbReference>
<accession>A0A9D2M244</accession>
<organism evidence="1 2">
    <name type="scientific">Candidatus Ruthenibacterium avium</name>
    <dbReference type="NCBI Taxonomy" id="2838751"/>
    <lineage>
        <taxon>Bacteria</taxon>
        <taxon>Bacillati</taxon>
        <taxon>Bacillota</taxon>
        <taxon>Clostridia</taxon>
        <taxon>Eubacteriales</taxon>
        <taxon>Oscillospiraceae</taxon>
        <taxon>Ruthenibacterium</taxon>
    </lineage>
</organism>
<gene>
    <name evidence="1" type="ORF">H9943_02220</name>
</gene>
<dbReference type="SUPFAM" id="SSF160945">
    <property type="entry name" value="PH0156-like"/>
    <property type="match status" value="1"/>
</dbReference>
<proteinExistence type="predicted"/>
<dbReference type="EMBL" id="DWYA01000025">
    <property type="protein sequence ID" value="HJB39194.1"/>
    <property type="molecule type" value="Genomic_DNA"/>
</dbReference>
<comment type="caution">
    <text evidence="1">The sequence shown here is derived from an EMBL/GenBank/DDBJ whole genome shotgun (WGS) entry which is preliminary data.</text>
</comment>
<reference evidence="1" key="1">
    <citation type="journal article" date="2021" name="PeerJ">
        <title>Extensive microbial diversity within the chicken gut microbiome revealed by metagenomics and culture.</title>
        <authorList>
            <person name="Gilroy R."/>
            <person name="Ravi A."/>
            <person name="Getino M."/>
            <person name="Pursley I."/>
            <person name="Horton D.L."/>
            <person name="Alikhan N.F."/>
            <person name="Baker D."/>
            <person name="Gharbi K."/>
            <person name="Hall N."/>
            <person name="Watson M."/>
            <person name="Adriaenssens E.M."/>
            <person name="Foster-Nyarko E."/>
            <person name="Jarju S."/>
            <person name="Secka A."/>
            <person name="Antonio M."/>
            <person name="Oren A."/>
            <person name="Chaudhuri R.R."/>
            <person name="La Ragione R."/>
            <person name="Hildebrand F."/>
            <person name="Pallen M.J."/>
        </authorList>
    </citation>
    <scope>NUCLEOTIDE SEQUENCE</scope>
    <source>
        <strain evidence="1">ChiBcec8-14828</strain>
    </source>
</reference>
<protein>
    <submittedName>
        <fullName evidence="1">Uncharacterized protein</fullName>
    </submittedName>
</protein>
<evidence type="ECO:0000313" key="2">
    <source>
        <dbReference type="Proteomes" id="UP000824209"/>
    </source>
</evidence>
<reference evidence="1" key="2">
    <citation type="submission" date="2021-04" db="EMBL/GenBank/DDBJ databases">
        <authorList>
            <person name="Gilroy R."/>
        </authorList>
    </citation>
    <scope>NUCLEOTIDE SEQUENCE</scope>
    <source>
        <strain evidence="1">ChiBcec8-14828</strain>
    </source>
</reference>
<dbReference type="AlphaFoldDB" id="A0A9D2M244"/>
<dbReference type="InterPro" id="IPR024508">
    <property type="entry name" value="DUF3226"/>
</dbReference>
<sequence length="242" mass="27677">MNKLILCEGKTDAILLSYYLDHVRHWEPCKKGPKELRICADEKSGESAYWYQRGEERLLICGVGGKNKFGSFFKNKIQSAIIDAQAFSKVALVTDRDNRTEEEIVAEVCEHLAPIITQASQNRWINNPYQDSFCQQQDLSFLLLIIPTDQQGALETLLLKALSEDPYDREIVTRSQKFVDAITPYADRYIGHARLKLKAHLGVTWAIQSPGKEFSFIDEQIRSVPWEHSKILAKCFSQLVLI</sequence>
<dbReference type="Pfam" id="PF11536">
    <property type="entry name" value="DUF3226"/>
    <property type="match status" value="1"/>
</dbReference>
<name>A0A9D2M244_9FIRM</name>
<evidence type="ECO:0000313" key="1">
    <source>
        <dbReference type="EMBL" id="HJB39194.1"/>
    </source>
</evidence>
<dbReference type="Proteomes" id="UP000824209">
    <property type="component" value="Unassembled WGS sequence"/>
</dbReference>